<protein>
    <submittedName>
        <fullName evidence="2">Uncharacterized protein</fullName>
    </submittedName>
</protein>
<dbReference type="OrthoDB" id="8480939at2"/>
<reference evidence="2 3" key="1">
    <citation type="submission" date="2017-03" db="EMBL/GenBank/DDBJ databases">
        <authorList>
            <person name="Afonso C.L."/>
            <person name="Miller P.J."/>
            <person name="Scott M.A."/>
            <person name="Spackman E."/>
            <person name="Goraichik I."/>
            <person name="Dimitrov K.M."/>
            <person name="Suarez D.L."/>
            <person name="Swayne D.E."/>
        </authorList>
    </citation>
    <scope>NUCLEOTIDE SEQUENCE [LARGE SCALE GENOMIC DNA]</scope>
    <source>
        <strain evidence="2 3">CECT 8110</strain>
    </source>
</reference>
<dbReference type="RefSeq" id="WP_085818321.1">
    <property type="nucleotide sequence ID" value="NZ_FWFU01000003.1"/>
</dbReference>
<evidence type="ECO:0000313" key="2">
    <source>
        <dbReference type="EMBL" id="SLN51321.1"/>
    </source>
</evidence>
<dbReference type="Proteomes" id="UP000193207">
    <property type="component" value="Unassembled WGS sequence"/>
</dbReference>
<evidence type="ECO:0000313" key="3">
    <source>
        <dbReference type="Proteomes" id="UP000193207"/>
    </source>
</evidence>
<feature type="signal peptide" evidence="1">
    <location>
        <begin position="1"/>
        <end position="19"/>
    </location>
</feature>
<evidence type="ECO:0000256" key="1">
    <source>
        <dbReference type="SAM" id="SignalP"/>
    </source>
</evidence>
<gene>
    <name evidence="2" type="ORF">ROH8110_02810</name>
</gene>
<sequence length="79" mass="8319">MKYLALTAALALLAAPVSASQCPMDMAKIDEAMQTASLSEAEMAEVKDLRAKGEELHKSGDHAASVETLAKAKEMLGVE</sequence>
<keyword evidence="3" id="KW-1185">Reference proteome</keyword>
<dbReference type="AlphaFoldDB" id="A0A1X6ZJK0"/>
<dbReference type="EMBL" id="FWFU01000003">
    <property type="protein sequence ID" value="SLN51321.1"/>
    <property type="molecule type" value="Genomic_DNA"/>
</dbReference>
<proteinExistence type="predicted"/>
<keyword evidence="1" id="KW-0732">Signal</keyword>
<accession>A0A1X6ZJK0</accession>
<name>A0A1X6ZJK0_9RHOB</name>
<organism evidence="2 3">
    <name type="scientific">Roseovarius halotolerans</name>
    <dbReference type="NCBI Taxonomy" id="505353"/>
    <lineage>
        <taxon>Bacteria</taxon>
        <taxon>Pseudomonadati</taxon>
        <taxon>Pseudomonadota</taxon>
        <taxon>Alphaproteobacteria</taxon>
        <taxon>Rhodobacterales</taxon>
        <taxon>Roseobacteraceae</taxon>
        <taxon>Roseovarius</taxon>
    </lineage>
</organism>
<feature type="chain" id="PRO_5013208235" evidence="1">
    <location>
        <begin position="20"/>
        <end position="79"/>
    </location>
</feature>